<dbReference type="EMBL" id="JAZDWU010000006">
    <property type="protein sequence ID" value="KAK9997899.1"/>
    <property type="molecule type" value="Genomic_DNA"/>
</dbReference>
<organism evidence="2 3">
    <name type="scientific">Lithocarpus litseifolius</name>
    <dbReference type="NCBI Taxonomy" id="425828"/>
    <lineage>
        <taxon>Eukaryota</taxon>
        <taxon>Viridiplantae</taxon>
        <taxon>Streptophyta</taxon>
        <taxon>Embryophyta</taxon>
        <taxon>Tracheophyta</taxon>
        <taxon>Spermatophyta</taxon>
        <taxon>Magnoliopsida</taxon>
        <taxon>eudicotyledons</taxon>
        <taxon>Gunneridae</taxon>
        <taxon>Pentapetalae</taxon>
        <taxon>rosids</taxon>
        <taxon>fabids</taxon>
        <taxon>Fagales</taxon>
        <taxon>Fagaceae</taxon>
        <taxon>Lithocarpus</taxon>
    </lineage>
</organism>
<dbReference type="AlphaFoldDB" id="A0AAW2CI49"/>
<name>A0AAW2CI49_9ROSI</name>
<sequence>NHTLDDQLLHEELNHVAGHLLGGLDGGTGEQHPALEVDEPHEKRSTGEHRIVSFKNMCAFVEGEPRDWIKEIKDEISYLRLKSTNIDEAFSVLMKIMKKVKLGVNLTDMKLN</sequence>
<evidence type="ECO:0000313" key="2">
    <source>
        <dbReference type="EMBL" id="KAK9997899.1"/>
    </source>
</evidence>
<dbReference type="Proteomes" id="UP001459277">
    <property type="component" value="Unassembled WGS sequence"/>
</dbReference>
<comment type="caution">
    <text evidence="2">The sequence shown here is derived from an EMBL/GenBank/DDBJ whole genome shotgun (WGS) entry which is preliminary data.</text>
</comment>
<feature type="compositionally biased region" description="Gly residues" evidence="1">
    <location>
        <begin position="20"/>
        <end position="29"/>
    </location>
</feature>
<keyword evidence="3" id="KW-1185">Reference proteome</keyword>
<accession>A0AAW2CI49</accession>
<feature type="compositionally biased region" description="Basic and acidic residues" evidence="1">
    <location>
        <begin position="33"/>
        <end position="47"/>
    </location>
</feature>
<reference evidence="2 3" key="1">
    <citation type="submission" date="2024-01" db="EMBL/GenBank/DDBJ databases">
        <title>A telomere-to-telomere, gap-free genome of sweet tea (Lithocarpus litseifolius).</title>
        <authorList>
            <person name="Zhou J."/>
        </authorList>
    </citation>
    <scope>NUCLEOTIDE SEQUENCE [LARGE SCALE GENOMIC DNA]</scope>
    <source>
        <strain evidence="2">Zhou-2022a</strain>
        <tissue evidence="2">Leaf</tissue>
    </source>
</reference>
<proteinExistence type="predicted"/>
<gene>
    <name evidence="2" type="ORF">SO802_017502</name>
</gene>
<protein>
    <submittedName>
        <fullName evidence="2">Uncharacterized protein</fullName>
    </submittedName>
</protein>
<feature type="region of interest" description="Disordered" evidence="1">
    <location>
        <begin position="20"/>
        <end position="47"/>
    </location>
</feature>
<feature type="non-terminal residue" evidence="2">
    <location>
        <position position="1"/>
    </location>
</feature>
<evidence type="ECO:0000256" key="1">
    <source>
        <dbReference type="SAM" id="MobiDB-lite"/>
    </source>
</evidence>
<evidence type="ECO:0000313" key="3">
    <source>
        <dbReference type="Proteomes" id="UP001459277"/>
    </source>
</evidence>